<name>A0ABU7DI69_9TELE</name>
<organism evidence="2 3">
    <name type="scientific">Characodon lateralis</name>
    <dbReference type="NCBI Taxonomy" id="208331"/>
    <lineage>
        <taxon>Eukaryota</taxon>
        <taxon>Metazoa</taxon>
        <taxon>Chordata</taxon>
        <taxon>Craniata</taxon>
        <taxon>Vertebrata</taxon>
        <taxon>Euteleostomi</taxon>
        <taxon>Actinopterygii</taxon>
        <taxon>Neopterygii</taxon>
        <taxon>Teleostei</taxon>
        <taxon>Neoteleostei</taxon>
        <taxon>Acanthomorphata</taxon>
        <taxon>Ovalentaria</taxon>
        <taxon>Atherinomorphae</taxon>
        <taxon>Cyprinodontiformes</taxon>
        <taxon>Goodeidae</taxon>
        <taxon>Characodon</taxon>
    </lineage>
</organism>
<sequence length="66" mass="7249">MWVAGKLVPISSSLWARGRVHPGQVFGRRGGGAYLQQSMGERWARGSIAGQHRDTQDKQPFTPKGT</sequence>
<evidence type="ECO:0000256" key="1">
    <source>
        <dbReference type="SAM" id="MobiDB-lite"/>
    </source>
</evidence>
<feature type="region of interest" description="Disordered" evidence="1">
    <location>
        <begin position="46"/>
        <end position="66"/>
    </location>
</feature>
<reference evidence="2 3" key="1">
    <citation type="submission" date="2021-06" db="EMBL/GenBank/DDBJ databases">
        <authorList>
            <person name="Palmer J.M."/>
        </authorList>
    </citation>
    <scope>NUCLEOTIDE SEQUENCE [LARGE SCALE GENOMIC DNA]</scope>
    <source>
        <strain evidence="2 3">CL_MEX2019</strain>
        <tissue evidence="2">Muscle</tissue>
    </source>
</reference>
<protein>
    <submittedName>
        <fullName evidence="2">Uncharacterized protein</fullName>
    </submittedName>
</protein>
<dbReference type="EMBL" id="JAHUTJ010026448">
    <property type="protein sequence ID" value="MED6274793.1"/>
    <property type="molecule type" value="Genomic_DNA"/>
</dbReference>
<comment type="caution">
    <text evidence="2">The sequence shown here is derived from an EMBL/GenBank/DDBJ whole genome shotgun (WGS) entry which is preliminary data.</text>
</comment>
<gene>
    <name evidence="2" type="ORF">CHARACLAT_020007</name>
</gene>
<proteinExistence type="predicted"/>
<accession>A0ABU7DI69</accession>
<dbReference type="Proteomes" id="UP001352852">
    <property type="component" value="Unassembled WGS sequence"/>
</dbReference>
<evidence type="ECO:0000313" key="3">
    <source>
        <dbReference type="Proteomes" id="UP001352852"/>
    </source>
</evidence>
<keyword evidence="3" id="KW-1185">Reference proteome</keyword>
<evidence type="ECO:0000313" key="2">
    <source>
        <dbReference type="EMBL" id="MED6274793.1"/>
    </source>
</evidence>